<dbReference type="GO" id="GO:0005975">
    <property type="term" value="P:carbohydrate metabolic process"/>
    <property type="evidence" value="ECO:0007669"/>
    <property type="project" value="InterPro"/>
</dbReference>
<accession>A0A814AV01</accession>
<evidence type="ECO:0000256" key="2">
    <source>
        <dbReference type="ARBA" id="ARBA00006285"/>
    </source>
</evidence>
<evidence type="ECO:0000256" key="3">
    <source>
        <dbReference type="ARBA" id="ARBA00012663"/>
    </source>
</evidence>
<sequence>MISRRYLRRSFIIIIVLPIVLLFSLAIYQNRHAIFSESSHKHAHSHLEKHRHDNIPNDDLRYDFRSKPSTTAAPIQLNLSVNDEQSIRKLSQTVHNADNNNNQPLQSFQSNQILTLPVINTKGLHRFVHLDLKGAAPKLSYFQKLFPYLRKLGADGLLIEYEDMFPFTDRLRAVRHGLAYSKADIEQLLHLAEQNHLQVMPLLQVYGHLEYVLKLKEFMHLREDARYPQVISPCLEESYKLLFEMIDQMLVSHPSISYLHMGCDEVYYRLVHPQCVNLQIRDDADLFIRHVTRIAKYIKSKRPNLKLFIWHDMISQLLNSGLTNITELIELVIPMVWTYVDDVKPWFDDSVWMRFAMFPEVWVASSFKGSSGETATMNYIGHHQRNQQTWLETMYIAAQRYKVNFTGIAITGWSRYDHMLPLCEFLPSAIPSLVYTLQTVVHGHITQQLNESISQTVLGCTQMPLWERSSFPTFVSCSFPGHEMYEMMYKYDTVMRDYDETMSFVRLYVTDIHLRQNYIHYKRAEECLERLMPLEASMIHFLDAFQNACSLFFTADIGPEWLQTYFMRPFKEVQQRLNFVERSLKSQSWWSQRPLSKNISRITVKKRNMTMSSILRNVQR</sequence>
<feature type="transmembrane region" description="Helical" evidence="5">
    <location>
        <begin position="12"/>
        <end position="29"/>
    </location>
</feature>
<dbReference type="CDD" id="cd06565">
    <property type="entry name" value="GH20_GcnA-like"/>
    <property type="match status" value="1"/>
</dbReference>
<keyword evidence="5" id="KW-1133">Transmembrane helix</keyword>
<dbReference type="InterPro" id="IPR038901">
    <property type="entry name" value="HEXDC-like"/>
</dbReference>
<dbReference type="Gene3D" id="3.20.20.80">
    <property type="entry name" value="Glycosidases"/>
    <property type="match status" value="1"/>
</dbReference>
<comment type="similarity">
    <text evidence="2">Belongs to the glycosyl hydrolase 20 family.</text>
</comment>
<feature type="domain" description="Glycoside hydrolase family 20 catalytic" evidence="6">
    <location>
        <begin position="175"/>
        <end position="326"/>
    </location>
</feature>
<dbReference type="SUPFAM" id="SSF51445">
    <property type="entry name" value="(Trans)glycosidases"/>
    <property type="match status" value="1"/>
</dbReference>
<evidence type="ECO:0000256" key="5">
    <source>
        <dbReference type="SAM" id="Phobius"/>
    </source>
</evidence>
<dbReference type="EC" id="3.2.1.52" evidence="3"/>
<dbReference type="OrthoDB" id="10023921at2759"/>
<evidence type="ECO:0000313" key="8">
    <source>
        <dbReference type="Proteomes" id="UP000663852"/>
    </source>
</evidence>
<organism evidence="7 8">
    <name type="scientific">Adineta ricciae</name>
    <name type="common">Rotifer</name>
    <dbReference type="NCBI Taxonomy" id="249248"/>
    <lineage>
        <taxon>Eukaryota</taxon>
        <taxon>Metazoa</taxon>
        <taxon>Spiralia</taxon>
        <taxon>Gnathifera</taxon>
        <taxon>Rotifera</taxon>
        <taxon>Eurotatoria</taxon>
        <taxon>Bdelloidea</taxon>
        <taxon>Adinetida</taxon>
        <taxon>Adinetidae</taxon>
        <taxon>Adineta</taxon>
    </lineage>
</organism>
<dbReference type="PANTHER" id="PTHR21040:SF8">
    <property type="entry name" value="BCDNA.GH04120"/>
    <property type="match status" value="1"/>
</dbReference>
<dbReference type="InterPro" id="IPR015883">
    <property type="entry name" value="Glyco_hydro_20_cat"/>
</dbReference>
<gene>
    <name evidence="7" type="ORF">EDS130_LOCUS10658</name>
</gene>
<comment type="caution">
    <text evidence="7">The sequence shown here is derived from an EMBL/GenBank/DDBJ whole genome shotgun (WGS) entry which is preliminary data.</text>
</comment>
<comment type="catalytic activity">
    <reaction evidence="1">
        <text>Hydrolysis of terminal non-reducing N-acetyl-D-hexosamine residues in N-acetyl-beta-D-hexosaminides.</text>
        <dbReference type="EC" id="3.2.1.52"/>
    </reaction>
</comment>
<evidence type="ECO:0000313" key="7">
    <source>
        <dbReference type="EMBL" id="CAF0918812.1"/>
    </source>
</evidence>
<keyword evidence="4" id="KW-0378">Hydrolase</keyword>
<protein>
    <recommendedName>
        <fullName evidence="3">beta-N-acetylhexosaminidase</fullName>
        <ecNumber evidence="3">3.2.1.52</ecNumber>
    </recommendedName>
</protein>
<evidence type="ECO:0000256" key="1">
    <source>
        <dbReference type="ARBA" id="ARBA00001231"/>
    </source>
</evidence>
<dbReference type="Proteomes" id="UP000663852">
    <property type="component" value="Unassembled WGS sequence"/>
</dbReference>
<dbReference type="PANTHER" id="PTHR21040">
    <property type="entry name" value="BCDNA.GH04120"/>
    <property type="match status" value="1"/>
</dbReference>
<dbReference type="GO" id="GO:0004563">
    <property type="term" value="F:beta-N-acetylhexosaminidase activity"/>
    <property type="evidence" value="ECO:0007669"/>
    <property type="project" value="UniProtKB-EC"/>
</dbReference>
<proteinExistence type="inferred from homology"/>
<reference evidence="7" key="1">
    <citation type="submission" date="2021-02" db="EMBL/GenBank/DDBJ databases">
        <authorList>
            <person name="Nowell W R."/>
        </authorList>
    </citation>
    <scope>NUCLEOTIDE SEQUENCE</scope>
</reference>
<evidence type="ECO:0000256" key="4">
    <source>
        <dbReference type="ARBA" id="ARBA00022801"/>
    </source>
</evidence>
<dbReference type="Pfam" id="PF00728">
    <property type="entry name" value="Glyco_hydro_20"/>
    <property type="match status" value="1"/>
</dbReference>
<evidence type="ECO:0000259" key="6">
    <source>
        <dbReference type="Pfam" id="PF00728"/>
    </source>
</evidence>
<dbReference type="AlphaFoldDB" id="A0A814AV01"/>
<name>A0A814AV01_ADIRI</name>
<dbReference type="InterPro" id="IPR017853">
    <property type="entry name" value="GH"/>
</dbReference>
<dbReference type="EMBL" id="CAJNOJ010000037">
    <property type="protein sequence ID" value="CAF0918812.1"/>
    <property type="molecule type" value="Genomic_DNA"/>
</dbReference>
<keyword evidence="5" id="KW-0812">Transmembrane</keyword>
<keyword evidence="5" id="KW-0472">Membrane</keyword>